<name>A0A2W1BKC3_HELAM</name>
<gene>
    <name evidence="3" type="primary">HaOG207298</name>
    <name evidence="3" type="ORF">B5X24_HaOG207298</name>
</gene>
<protein>
    <submittedName>
        <fullName evidence="3">Uncharacterized protein</fullName>
    </submittedName>
</protein>
<proteinExistence type="predicted"/>
<feature type="chain" id="PRO_5015983478" evidence="2">
    <location>
        <begin position="18"/>
        <end position="568"/>
    </location>
</feature>
<keyword evidence="2" id="KW-0732">Signal</keyword>
<reference evidence="3 4" key="1">
    <citation type="journal article" date="2017" name="BMC Biol.">
        <title>Genomic innovations, transcriptional plasticity and gene loss underlying the evolution and divergence of two highly polyphagous and invasive Helicoverpa pest species.</title>
        <authorList>
            <person name="Pearce S.L."/>
            <person name="Clarke D.F."/>
            <person name="East P.D."/>
            <person name="Elfekih S."/>
            <person name="Gordon K.H."/>
            <person name="Jermiin L.S."/>
            <person name="McGaughran A."/>
            <person name="Oakeshott J.G."/>
            <person name="Papanikolaou A."/>
            <person name="Perera O.P."/>
            <person name="Rane R.V."/>
            <person name="Richards S."/>
            <person name="Tay W.T."/>
            <person name="Walsh T.K."/>
            <person name="Anderson A."/>
            <person name="Anderson C.J."/>
            <person name="Asgari S."/>
            <person name="Board P.G."/>
            <person name="Bretschneider A."/>
            <person name="Campbell P.M."/>
            <person name="Chertemps T."/>
            <person name="Christeller J.T."/>
            <person name="Coppin C.W."/>
            <person name="Downes S.J."/>
            <person name="Duan G."/>
            <person name="Farnsworth C.A."/>
            <person name="Good R.T."/>
            <person name="Han L.B."/>
            <person name="Han Y.C."/>
            <person name="Hatje K."/>
            <person name="Horne I."/>
            <person name="Huang Y.P."/>
            <person name="Hughes D.S."/>
            <person name="Jacquin-Joly E."/>
            <person name="James W."/>
            <person name="Jhangiani S."/>
            <person name="Kollmar M."/>
            <person name="Kuwar S.S."/>
            <person name="Li S."/>
            <person name="Liu N.Y."/>
            <person name="Maibeche M.T."/>
            <person name="Miller J.R."/>
            <person name="Montagne N."/>
            <person name="Perry T."/>
            <person name="Qu J."/>
            <person name="Song S.V."/>
            <person name="Sutton G.G."/>
            <person name="Vogel H."/>
            <person name="Walenz B.P."/>
            <person name="Xu W."/>
            <person name="Zhang H.J."/>
            <person name="Zou Z."/>
            <person name="Batterham P."/>
            <person name="Edwards O.R."/>
            <person name="Feyereisen R."/>
            <person name="Gibbs R.A."/>
            <person name="Heckel D.G."/>
            <person name="McGrath A."/>
            <person name="Robin C."/>
            <person name="Scherer S.E."/>
            <person name="Worley K.C."/>
            <person name="Wu Y.D."/>
        </authorList>
    </citation>
    <scope>NUCLEOTIDE SEQUENCE [LARGE SCALE GENOMIC DNA]</scope>
    <source>
        <strain evidence="3">Harm_GR_Male_#8</strain>
        <tissue evidence="3">Whole organism</tissue>
    </source>
</reference>
<feature type="region of interest" description="Disordered" evidence="1">
    <location>
        <begin position="367"/>
        <end position="416"/>
    </location>
</feature>
<evidence type="ECO:0000313" key="4">
    <source>
        <dbReference type="Proteomes" id="UP000249218"/>
    </source>
</evidence>
<evidence type="ECO:0000256" key="1">
    <source>
        <dbReference type="SAM" id="MobiDB-lite"/>
    </source>
</evidence>
<dbReference type="EMBL" id="KZ150031">
    <property type="protein sequence ID" value="PZC74721.1"/>
    <property type="molecule type" value="Genomic_DNA"/>
</dbReference>
<dbReference type="OrthoDB" id="7442477at2759"/>
<keyword evidence="4" id="KW-1185">Reference proteome</keyword>
<feature type="compositionally biased region" description="Basic and acidic residues" evidence="1">
    <location>
        <begin position="64"/>
        <end position="88"/>
    </location>
</feature>
<organism evidence="3 4">
    <name type="scientific">Helicoverpa armigera</name>
    <name type="common">Cotton bollworm</name>
    <name type="synonym">Heliothis armigera</name>
    <dbReference type="NCBI Taxonomy" id="29058"/>
    <lineage>
        <taxon>Eukaryota</taxon>
        <taxon>Metazoa</taxon>
        <taxon>Ecdysozoa</taxon>
        <taxon>Arthropoda</taxon>
        <taxon>Hexapoda</taxon>
        <taxon>Insecta</taxon>
        <taxon>Pterygota</taxon>
        <taxon>Neoptera</taxon>
        <taxon>Endopterygota</taxon>
        <taxon>Lepidoptera</taxon>
        <taxon>Glossata</taxon>
        <taxon>Ditrysia</taxon>
        <taxon>Noctuoidea</taxon>
        <taxon>Noctuidae</taxon>
        <taxon>Heliothinae</taxon>
        <taxon>Helicoverpa</taxon>
    </lineage>
</organism>
<feature type="compositionally biased region" description="Low complexity" evidence="1">
    <location>
        <begin position="380"/>
        <end position="416"/>
    </location>
</feature>
<sequence length="568" mass="65017">MARALLLALTCAAAASATRYVDYSGVKMPAYGSGSDYEAPRDPVVQPSDDYRGHSPDAPASPDYKYEEEPRIKTEKPTKDTDDSEVWRKPGRKQRGLVRPPDSAVADVVGKFDRDEEDAPKFRLSHRFPKHRSRLKSELPARDDESPRRPVKYSRDRKDDVSDIDRKDYFHVDKDDFPDDKSKEFDDEGKFANEATTRRGNRRKPRDRHIKRKSSDLDSSYEDDLDLDRRLKADSDKEVPRRTRPPDDRGIERPAERIAERLGDRPGDVRAHERFRSHLDEDEEDLTKTQPVSKSKPKTYEDYDDYYDMKRVYNIKNKLPSLLRRTTEKSRAPTPTSYLDMLWNNRRIMAPEVLTDDEFLHDVSRPVTTKTRPRTRASRPLTTTPYPTTLELMSTTPETTTTTTPPTTTTTTTTTSTTSTTIVSTTTVNATALSLAEKSRLSILKKDQRKEGQHVEPHSKKPPVLLQVTRHMPTVVMVEPPSSELPWMRAKELSEDSPERLEKVKKMMRQKLVADAKSIHDLTDHWDDMVCDYVDVGLLDDGAHRPRPLRTAHACTLAAIACAVMLFI</sequence>
<feature type="compositionally biased region" description="Basic residues" evidence="1">
    <location>
        <begin position="199"/>
        <end position="212"/>
    </location>
</feature>
<accession>A0A2W1BKC3</accession>
<evidence type="ECO:0000256" key="2">
    <source>
        <dbReference type="SAM" id="SignalP"/>
    </source>
</evidence>
<evidence type="ECO:0000313" key="3">
    <source>
        <dbReference type="EMBL" id="PZC74721.1"/>
    </source>
</evidence>
<feature type="compositionally biased region" description="Basic and acidic residues" evidence="1">
    <location>
        <begin position="227"/>
        <end position="279"/>
    </location>
</feature>
<dbReference type="Proteomes" id="UP000249218">
    <property type="component" value="Unassembled WGS sequence"/>
</dbReference>
<dbReference type="AlphaFoldDB" id="A0A2W1BKC3"/>
<feature type="compositionally biased region" description="Basic residues" evidence="1">
    <location>
        <begin position="123"/>
        <end position="134"/>
    </location>
</feature>
<feature type="signal peptide" evidence="2">
    <location>
        <begin position="1"/>
        <end position="17"/>
    </location>
</feature>
<feature type="compositionally biased region" description="Basic and acidic residues" evidence="1">
    <location>
        <begin position="135"/>
        <end position="191"/>
    </location>
</feature>
<feature type="region of interest" description="Disordered" evidence="1">
    <location>
        <begin position="31"/>
        <end position="299"/>
    </location>
</feature>